<feature type="domain" description="Response regulatory" evidence="7">
    <location>
        <begin position="3"/>
        <end position="119"/>
    </location>
</feature>
<accession>A0ABS1ML48</accession>
<evidence type="ECO:0000256" key="4">
    <source>
        <dbReference type="ARBA" id="ARBA00023163"/>
    </source>
</evidence>
<dbReference type="InterPro" id="IPR016032">
    <property type="entry name" value="Sig_transdc_resp-reg_C-effctor"/>
</dbReference>
<dbReference type="PRINTS" id="PR00038">
    <property type="entry name" value="HTHLUXR"/>
</dbReference>
<dbReference type="RefSeq" id="WP_201958015.1">
    <property type="nucleotide sequence ID" value="NZ_JAERRJ010000022.1"/>
</dbReference>
<dbReference type="InterPro" id="IPR039420">
    <property type="entry name" value="WalR-like"/>
</dbReference>
<sequence length="219" mass="24007">MIRVFLVDDHEVVRIGLRCLIDGEPDMRTAGEAATCAQARTLLPHQPADVAILDVRLPDCNGIELCRDLRDLLPGLRLLILTSYSDEEAIIGAVLAGANAYLVKDVGRRDLLDAVRAVAQGKSLLDTHATAALMRRLRADTAAGRPGPLHDLTDREYELLRMLGAGLTNRQIARRMFLSERTVKNYVSQLLRKLGLERRAQAAVVAARLGLAPDMPEVS</sequence>
<feature type="modified residue" description="4-aspartylphosphate" evidence="5">
    <location>
        <position position="54"/>
    </location>
</feature>
<dbReference type="SUPFAM" id="SSF52172">
    <property type="entry name" value="CheY-like"/>
    <property type="match status" value="1"/>
</dbReference>
<evidence type="ECO:0000256" key="1">
    <source>
        <dbReference type="ARBA" id="ARBA00022553"/>
    </source>
</evidence>
<evidence type="ECO:0000256" key="2">
    <source>
        <dbReference type="ARBA" id="ARBA00023015"/>
    </source>
</evidence>
<dbReference type="SUPFAM" id="SSF46894">
    <property type="entry name" value="C-terminal effector domain of the bipartite response regulators"/>
    <property type="match status" value="1"/>
</dbReference>
<keyword evidence="4" id="KW-0804">Transcription</keyword>
<dbReference type="InterPro" id="IPR011006">
    <property type="entry name" value="CheY-like_superfamily"/>
</dbReference>
<dbReference type="CDD" id="cd06170">
    <property type="entry name" value="LuxR_C_like"/>
    <property type="match status" value="1"/>
</dbReference>
<organism evidence="8 9">
    <name type="scientific">Nocardia acididurans</name>
    <dbReference type="NCBI Taxonomy" id="2802282"/>
    <lineage>
        <taxon>Bacteria</taxon>
        <taxon>Bacillati</taxon>
        <taxon>Actinomycetota</taxon>
        <taxon>Actinomycetes</taxon>
        <taxon>Mycobacteriales</taxon>
        <taxon>Nocardiaceae</taxon>
        <taxon>Nocardia</taxon>
    </lineage>
</organism>
<reference evidence="8 9" key="1">
    <citation type="submission" date="2021-01" db="EMBL/GenBank/DDBJ databases">
        <title>WGS of actinomycetes isolated from Thailand.</title>
        <authorList>
            <person name="Thawai C."/>
        </authorList>
    </citation>
    <scope>NUCLEOTIDE SEQUENCE [LARGE SCALE GENOMIC DNA]</scope>
    <source>
        <strain evidence="8 9">LPG 2</strain>
    </source>
</reference>
<dbReference type="EMBL" id="JAERRJ010000022">
    <property type="protein sequence ID" value="MBL1079988.1"/>
    <property type="molecule type" value="Genomic_DNA"/>
</dbReference>
<evidence type="ECO:0000259" key="7">
    <source>
        <dbReference type="PROSITE" id="PS50110"/>
    </source>
</evidence>
<gene>
    <name evidence="8" type="ORF">JK358_36885</name>
</gene>
<proteinExistence type="predicted"/>
<keyword evidence="9" id="KW-1185">Reference proteome</keyword>
<dbReference type="SMART" id="SM00448">
    <property type="entry name" value="REC"/>
    <property type="match status" value="1"/>
</dbReference>
<evidence type="ECO:0000256" key="3">
    <source>
        <dbReference type="ARBA" id="ARBA00023125"/>
    </source>
</evidence>
<keyword evidence="1 5" id="KW-0597">Phosphoprotein</keyword>
<dbReference type="SMART" id="SM00421">
    <property type="entry name" value="HTH_LUXR"/>
    <property type="match status" value="1"/>
</dbReference>
<dbReference type="InterPro" id="IPR000792">
    <property type="entry name" value="Tscrpt_reg_LuxR_C"/>
</dbReference>
<dbReference type="Proteomes" id="UP000602198">
    <property type="component" value="Unassembled WGS sequence"/>
</dbReference>
<dbReference type="PANTHER" id="PTHR43214:SF24">
    <property type="entry name" value="TRANSCRIPTIONAL REGULATORY PROTEIN NARL-RELATED"/>
    <property type="match status" value="1"/>
</dbReference>
<feature type="domain" description="HTH luxR-type" evidence="6">
    <location>
        <begin position="145"/>
        <end position="210"/>
    </location>
</feature>
<dbReference type="PANTHER" id="PTHR43214">
    <property type="entry name" value="TWO-COMPONENT RESPONSE REGULATOR"/>
    <property type="match status" value="1"/>
</dbReference>
<evidence type="ECO:0000313" key="8">
    <source>
        <dbReference type="EMBL" id="MBL1079988.1"/>
    </source>
</evidence>
<evidence type="ECO:0000259" key="6">
    <source>
        <dbReference type="PROSITE" id="PS50043"/>
    </source>
</evidence>
<dbReference type="Gene3D" id="3.40.50.2300">
    <property type="match status" value="1"/>
</dbReference>
<keyword evidence="3" id="KW-0238">DNA-binding</keyword>
<dbReference type="PROSITE" id="PS50110">
    <property type="entry name" value="RESPONSE_REGULATORY"/>
    <property type="match status" value="1"/>
</dbReference>
<dbReference type="PROSITE" id="PS50043">
    <property type="entry name" value="HTH_LUXR_2"/>
    <property type="match status" value="1"/>
</dbReference>
<keyword evidence="2" id="KW-0805">Transcription regulation</keyword>
<evidence type="ECO:0000256" key="5">
    <source>
        <dbReference type="PROSITE-ProRule" id="PRU00169"/>
    </source>
</evidence>
<dbReference type="Pfam" id="PF00196">
    <property type="entry name" value="GerE"/>
    <property type="match status" value="1"/>
</dbReference>
<dbReference type="InterPro" id="IPR001789">
    <property type="entry name" value="Sig_transdc_resp-reg_receiver"/>
</dbReference>
<dbReference type="CDD" id="cd17535">
    <property type="entry name" value="REC_NarL-like"/>
    <property type="match status" value="1"/>
</dbReference>
<protein>
    <submittedName>
        <fullName evidence="8">Response regulator transcription factor</fullName>
    </submittedName>
</protein>
<name>A0ABS1ML48_9NOCA</name>
<dbReference type="InterPro" id="IPR058245">
    <property type="entry name" value="NreC/VraR/RcsB-like_REC"/>
</dbReference>
<comment type="caution">
    <text evidence="8">The sequence shown here is derived from an EMBL/GenBank/DDBJ whole genome shotgun (WGS) entry which is preliminary data.</text>
</comment>
<evidence type="ECO:0000313" key="9">
    <source>
        <dbReference type="Proteomes" id="UP000602198"/>
    </source>
</evidence>
<dbReference type="Pfam" id="PF00072">
    <property type="entry name" value="Response_reg"/>
    <property type="match status" value="1"/>
</dbReference>